<dbReference type="EMBL" id="FQXM01000003">
    <property type="protein sequence ID" value="SHH24700.1"/>
    <property type="molecule type" value="Genomic_DNA"/>
</dbReference>
<reference evidence="4 5" key="1">
    <citation type="submission" date="2016-11" db="EMBL/GenBank/DDBJ databases">
        <authorList>
            <person name="Jaros S."/>
            <person name="Januszkiewicz K."/>
            <person name="Wedrychowicz H."/>
        </authorList>
    </citation>
    <scope>NUCLEOTIDE SEQUENCE [LARGE SCALE GENOMIC DNA]</scope>
    <source>
        <strain evidence="4 5">DSM 8605</strain>
    </source>
</reference>
<dbReference type="PANTHER" id="PTHR30461:SF23">
    <property type="entry name" value="DNA RECOMBINASE-RELATED"/>
    <property type="match status" value="1"/>
</dbReference>
<dbReference type="RefSeq" id="WP_073336643.1">
    <property type="nucleotide sequence ID" value="NZ_FQXM01000003.1"/>
</dbReference>
<dbReference type="AlphaFoldDB" id="A0A1M5RF07"/>
<evidence type="ECO:0000313" key="5">
    <source>
        <dbReference type="Proteomes" id="UP000184447"/>
    </source>
</evidence>
<dbReference type="InterPro" id="IPR036162">
    <property type="entry name" value="Resolvase-like_N_sf"/>
</dbReference>
<keyword evidence="5" id="KW-1185">Reference proteome</keyword>
<dbReference type="GO" id="GO:0000150">
    <property type="term" value="F:DNA strand exchange activity"/>
    <property type="evidence" value="ECO:0007669"/>
    <property type="project" value="InterPro"/>
</dbReference>
<dbReference type="PROSITE" id="PS51737">
    <property type="entry name" value="RECOMBINASE_DNA_BIND"/>
    <property type="match status" value="1"/>
</dbReference>
<dbReference type="Pfam" id="PF07508">
    <property type="entry name" value="Recombinase"/>
    <property type="match status" value="1"/>
</dbReference>
<dbReference type="GO" id="GO:0003677">
    <property type="term" value="F:DNA binding"/>
    <property type="evidence" value="ECO:0007669"/>
    <property type="project" value="InterPro"/>
</dbReference>
<evidence type="ECO:0000259" key="2">
    <source>
        <dbReference type="PROSITE" id="PS51736"/>
    </source>
</evidence>
<feature type="domain" description="Resolvase/invertase-type recombinase catalytic" evidence="2">
    <location>
        <begin position="2"/>
        <end position="147"/>
    </location>
</feature>
<protein>
    <submittedName>
        <fullName evidence="4">Site-specific DNA recombinase</fullName>
    </submittedName>
</protein>
<keyword evidence="1" id="KW-0175">Coiled coil</keyword>
<dbReference type="InterPro" id="IPR038109">
    <property type="entry name" value="DNA_bind_recomb_sf"/>
</dbReference>
<dbReference type="InterPro" id="IPR050639">
    <property type="entry name" value="SSR_resolvase"/>
</dbReference>
<proteinExistence type="predicted"/>
<dbReference type="PANTHER" id="PTHR30461">
    <property type="entry name" value="DNA-INVERTASE FROM LAMBDOID PROPHAGE"/>
    <property type="match status" value="1"/>
</dbReference>
<dbReference type="Pfam" id="PF00239">
    <property type="entry name" value="Resolvase"/>
    <property type="match status" value="1"/>
</dbReference>
<evidence type="ECO:0000256" key="1">
    <source>
        <dbReference type="SAM" id="Coils"/>
    </source>
</evidence>
<dbReference type="SUPFAM" id="SSF53041">
    <property type="entry name" value="Resolvase-like"/>
    <property type="match status" value="1"/>
</dbReference>
<dbReference type="InterPro" id="IPR025827">
    <property type="entry name" value="Zn_ribbon_recom_dom"/>
</dbReference>
<gene>
    <name evidence="4" type="ORF">SAMN02745207_00487</name>
</gene>
<dbReference type="Gene3D" id="3.90.1750.20">
    <property type="entry name" value="Putative Large Serine Recombinase, Chain B, Domain 2"/>
    <property type="match status" value="2"/>
</dbReference>
<dbReference type="Proteomes" id="UP000184447">
    <property type="component" value="Unassembled WGS sequence"/>
</dbReference>
<dbReference type="Pfam" id="PF13408">
    <property type="entry name" value="Zn_ribbon_recom"/>
    <property type="match status" value="1"/>
</dbReference>
<sequence length="533" mass="61739">MKAAIYSRKSKFTGKGESIENQIDLCKEYCIKNNIDVYEVYEDEGFSGGNTQRPRFKKMLKDAKDNKFNFLVCYRLDRISRNVADFSTTLESLQGYDIDFVSIREQFDTSTPMGRAMVYISSVFAQLERETIAERVRDNMHQLARTGRWLGGRTPLGFISEQIKYLDANLLERKLYKLVPVPEELKLVETIYNKYLELKSLSRLESDFLINGISTRSDKKYDMSTLKVILTNPAYVIADELFYEYCIKHNMDVASTKDEFDGNHSVMVFNKHKHANNRVKLNNTSEWIVSIAKHEGIIPSKDWIRIQDILKYNSSKTPRTGTSKVALLTTILVCSKCGSKMRITGKYKEGELQHHYYKCRLKERSKGTLCDMKNLNGYQAEKIVFDEMKKLALNKSIISKGFNESKEKLKKESSNASMDILSLEKRIKEKEKGIQNLTIQLSQNASSTAATYIIKQIETLDNELKQLKLQYESKEEIKQSNKMEQMNLELKDQLIKEFALNCNNMPFEKQKELLTSIIDKITWDGENLDIKLF</sequence>
<evidence type="ECO:0000259" key="3">
    <source>
        <dbReference type="PROSITE" id="PS51737"/>
    </source>
</evidence>
<dbReference type="InterPro" id="IPR006119">
    <property type="entry name" value="Resolv_N"/>
</dbReference>
<dbReference type="OrthoDB" id="9781670at2"/>
<feature type="coiled-coil region" evidence="1">
    <location>
        <begin position="406"/>
        <end position="484"/>
    </location>
</feature>
<accession>A0A1M5RF07</accession>
<name>A0A1M5RF07_9CLOT</name>
<dbReference type="STRING" id="1121316.SAMN02745207_00487"/>
<organism evidence="4 5">
    <name type="scientific">Clostridium grantii DSM 8605</name>
    <dbReference type="NCBI Taxonomy" id="1121316"/>
    <lineage>
        <taxon>Bacteria</taxon>
        <taxon>Bacillati</taxon>
        <taxon>Bacillota</taxon>
        <taxon>Clostridia</taxon>
        <taxon>Eubacteriales</taxon>
        <taxon>Clostridiaceae</taxon>
        <taxon>Clostridium</taxon>
    </lineage>
</organism>
<dbReference type="Gene3D" id="3.40.50.1390">
    <property type="entry name" value="Resolvase, N-terminal catalytic domain"/>
    <property type="match status" value="1"/>
</dbReference>
<dbReference type="SMART" id="SM00857">
    <property type="entry name" value="Resolvase"/>
    <property type="match status" value="1"/>
</dbReference>
<evidence type="ECO:0000313" key="4">
    <source>
        <dbReference type="EMBL" id="SHH24700.1"/>
    </source>
</evidence>
<dbReference type="PROSITE" id="PS51736">
    <property type="entry name" value="RECOMBINASES_3"/>
    <property type="match status" value="1"/>
</dbReference>
<dbReference type="InterPro" id="IPR011109">
    <property type="entry name" value="DNA_bind_recombinase_dom"/>
</dbReference>
<feature type="domain" description="Recombinase" evidence="3">
    <location>
        <begin position="155"/>
        <end position="316"/>
    </location>
</feature>
<dbReference type="CDD" id="cd00338">
    <property type="entry name" value="Ser_Recombinase"/>
    <property type="match status" value="1"/>
</dbReference>